<dbReference type="InterPro" id="IPR054105">
    <property type="entry name" value="WHD_NrtR"/>
</dbReference>
<dbReference type="PROSITE" id="PS51462">
    <property type="entry name" value="NUDIX"/>
    <property type="match status" value="1"/>
</dbReference>
<name>A0A2T5BYZ4_9BACT</name>
<dbReference type="EMBL" id="QAAD01000017">
    <property type="protein sequence ID" value="PTN07464.1"/>
    <property type="molecule type" value="Genomic_DNA"/>
</dbReference>
<dbReference type="Pfam" id="PF00293">
    <property type="entry name" value="NUDIX"/>
    <property type="match status" value="1"/>
</dbReference>
<dbReference type="SUPFAM" id="SSF55811">
    <property type="entry name" value="Nudix"/>
    <property type="match status" value="1"/>
</dbReference>
<organism evidence="2 3">
    <name type="scientific">Mangrovibacterium marinum</name>
    <dbReference type="NCBI Taxonomy" id="1639118"/>
    <lineage>
        <taxon>Bacteria</taxon>
        <taxon>Pseudomonadati</taxon>
        <taxon>Bacteroidota</taxon>
        <taxon>Bacteroidia</taxon>
        <taxon>Marinilabiliales</taxon>
        <taxon>Prolixibacteraceae</taxon>
        <taxon>Mangrovibacterium</taxon>
    </lineage>
</organism>
<dbReference type="PANTHER" id="PTHR43736:SF4">
    <property type="entry name" value="SLR1690 PROTEIN"/>
    <property type="match status" value="1"/>
</dbReference>
<accession>A0A2T5BYZ4</accession>
<dbReference type="Gene3D" id="3.90.79.10">
    <property type="entry name" value="Nucleoside Triphosphate Pyrophosphohydrolase"/>
    <property type="match status" value="1"/>
</dbReference>
<dbReference type="Pfam" id="PF21906">
    <property type="entry name" value="WHD_NrtR"/>
    <property type="match status" value="1"/>
</dbReference>
<dbReference type="Proteomes" id="UP000243525">
    <property type="component" value="Unassembled WGS sequence"/>
</dbReference>
<dbReference type="RefSeq" id="WP_107823296.1">
    <property type="nucleotide sequence ID" value="NZ_OY782574.1"/>
</dbReference>
<comment type="caution">
    <text evidence="2">The sequence shown here is derived from an EMBL/GenBank/DDBJ whole genome shotgun (WGS) entry which is preliminary data.</text>
</comment>
<evidence type="ECO:0000259" key="1">
    <source>
        <dbReference type="PROSITE" id="PS51462"/>
    </source>
</evidence>
<gene>
    <name evidence="2" type="ORF">C8N47_11759</name>
</gene>
<dbReference type="CDD" id="cd18873">
    <property type="entry name" value="NUDIX_NadM_like"/>
    <property type="match status" value="1"/>
</dbReference>
<dbReference type="InterPro" id="IPR015797">
    <property type="entry name" value="NUDIX_hydrolase-like_dom_sf"/>
</dbReference>
<feature type="domain" description="Nudix hydrolase" evidence="1">
    <location>
        <begin position="17"/>
        <end position="170"/>
    </location>
</feature>
<dbReference type="SUPFAM" id="SSF46785">
    <property type="entry name" value="Winged helix' DNA-binding domain"/>
    <property type="match status" value="1"/>
</dbReference>
<keyword evidence="3" id="KW-1185">Reference proteome</keyword>
<dbReference type="AlphaFoldDB" id="A0A2T5BYZ4"/>
<proteinExistence type="predicted"/>
<reference evidence="2 3" key="1">
    <citation type="submission" date="2018-04" db="EMBL/GenBank/DDBJ databases">
        <title>Genomic Encyclopedia of Archaeal and Bacterial Type Strains, Phase II (KMG-II): from individual species to whole genera.</title>
        <authorList>
            <person name="Goeker M."/>
        </authorList>
    </citation>
    <scope>NUCLEOTIDE SEQUENCE [LARGE SCALE GENOMIC DNA]</scope>
    <source>
        <strain evidence="2 3">DSM 28823</strain>
    </source>
</reference>
<dbReference type="OrthoDB" id="9786141at2"/>
<dbReference type="InterPro" id="IPR036388">
    <property type="entry name" value="WH-like_DNA-bd_sf"/>
</dbReference>
<protein>
    <submittedName>
        <fullName evidence="2">ADP-ribose pyrophosphatase YjhB (NUDIX family)</fullName>
    </submittedName>
</protein>
<dbReference type="Gene3D" id="1.10.10.10">
    <property type="entry name" value="Winged helix-like DNA-binding domain superfamily/Winged helix DNA-binding domain"/>
    <property type="match status" value="1"/>
</dbReference>
<dbReference type="InterPro" id="IPR000086">
    <property type="entry name" value="NUDIX_hydrolase_dom"/>
</dbReference>
<sequence length="257" mass="29995">MKIEIKDLIQDGPKYVLPNISVDSVIFGYHEKELKVLLQRPQGISKWMLPGGYVHRDETIKQAAERVVKNRTGLDRLFLNQFQSFGTPTRTKDSELTPALFAEINQMELDENHWMFDYFVSIGFYSLTEFSKVVPSGEFYLEECTWWNIGDLPSLLYDHQEIIEAALKALRLHIYHYPIGYELLPEKFTLPEIHSLYETILDKTFDSRNFGKKLIATGIIKKLDERRNIGAHRAPFLYVFDMENYNQALENGYALFV</sequence>
<evidence type="ECO:0000313" key="3">
    <source>
        <dbReference type="Proteomes" id="UP000243525"/>
    </source>
</evidence>
<evidence type="ECO:0000313" key="2">
    <source>
        <dbReference type="EMBL" id="PTN07464.1"/>
    </source>
</evidence>
<dbReference type="InterPro" id="IPR036390">
    <property type="entry name" value="WH_DNA-bd_sf"/>
</dbReference>
<dbReference type="PANTHER" id="PTHR43736">
    <property type="entry name" value="ADP-RIBOSE PYROPHOSPHATASE"/>
    <property type="match status" value="1"/>
</dbReference>